<dbReference type="OMA" id="IYFFQFT"/>
<dbReference type="InterPro" id="IPR018466">
    <property type="entry name" value="Kre9/Knh1-like_N"/>
</dbReference>
<dbReference type="HOGENOM" id="CLU_078127_2_0_1"/>
<accession>M5G0W0</accession>
<dbReference type="AlphaFoldDB" id="M5G0W0"/>
<feature type="chain" id="PRO_5004067432" description="Yeast cell wall synthesis Kre9/Knh1-like N-terminal domain-containing protein" evidence="3">
    <location>
        <begin position="18"/>
        <end position="264"/>
    </location>
</feature>
<dbReference type="InterPro" id="IPR052982">
    <property type="entry name" value="SRP1/TIP1-like"/>
</dbReference>
<sequence>MVMLLLSSLLLALPTLGMIAPTTPDNSGVYPAGANCPIAWKTDDSGLWNSFEIQLMTGSNSPMTPLEIVATGLDGTTATGITSFSYPCPQVDVNAAIYFYQFTQPGQSNITWTTRFTIASSSGATVPAPNQPDNITPAPWGVGKLTGASAANVTPGGINGAAGDAPTTNTANGAGAAATSAPTAGTGNGSGAGGAQLTTAAGDGTVPGAQQSSQTSSGTFVPFSPSQSASPSALAKSGALRSTRLGWSDVLAVASAVWLGVWVM</sequence>
<reference evidence="5 6" key="1">
    <citation type="journal article" date="2012" name="Science">
        <title>The Paleozoic origin of enzymatic lignin decomposition reconstructed from 31 fungal genomes.</title>
        <authorList>
            <person name="Floudas D."/>
            <person name="Binder M."/>
            <person name="Riley R."/>
            <person name="Barry K."/>
            <person name="Blanchette R.A."/>
            <person name="Henrissat B."/>
            <person name="Martinez A.T."/>
            <person name="Otillar R."/>
            <person name="Spatafora J.W."/>
            <person name="Yadav J.S."/>
            <person name="Aerts A."/>
            <person name="Benoit I."/>
            <person name="Boyd A."/>
            <person name="Carlson A."/>
            <person name="Copeland A."/>
            <person name="Coutinho P.M."/>
            <person name="de Vries R.P."/>
            <person name="Ferreira P."/>
            <person name="Findley K."/>
            <person name="Foster B."/>
            <person name="Gaskell J."/>
            <person name="Glotzer D."/>
            <person name="Gorecki P."/>
            <person name="Heitman J."/>
            <person name="Hesse C."/>
            <person name="Hori C."/>
            <person name="Igarashi K."/>
            <person name="Jurgens J.A."/>
            <person name="Kallen N."/>
            <person name="Kersten P."/>
            <person name="Kohler A."/>
            <person name="Kuees U."/>
            <person name="Kumar T.K.A."/>
            <person name="Kuo A."/>
            <person name="LaButti K."/>
            <person name="Larrondo L.F."/>
            <person name="Lindquist E."/>
            <person name="Ling A."/>
            <person name="Lombard V."/>
            <person name="Lucas S."/>
            <person name="Lundell T."/>
            <person name="Martin R."/>
            <person name="McLaughlin D.J."/>
            <person name="Morgenstern I."/>
            <person name="Morin E."/>
            <person name="Murat C."/>
            <person name="Nagy L.G."/>
            <person name="Nolan M."/>
            <person name="Ohm R.A."/>
            <person name="Patyshakuliyeva A."/>
            <person name="Rokas A."/>
            <person name="Ruiz-Duenas F.J."/>
            <person name="Sabat G."/>
            <person name="Salamov A."/>
            <person name="Samejima M."/>
            <person name="Schmutz J."/>
            <person name="Slot J.C."/>
            <person name="St John F."/>
            <person name="Stenlid J."/>
            <person name="Sun H."/>
            <person name="Sun S."/>
            <person name="Syed K."/>
            <person name="Tsang A."/>
            <person name="Wiebenga A."/>
            <person name="Young D."/>
            <person name="Pisabarro A."/>
            <person name="Eastwood D.C."/>
            <person name="Martin F."/>
            <person name="Cullen D."/>
            <person name="Grigoriev I.V."/>
            <person name="Hibbett D.S."/>
        </authorList>
    </citation>
    <scope>NUCLEOTIDE SEQUENCE [LARGE SCALE GENOMIC DNA]</scope>
    <source>
        <strain evidence="5 6">DJM-731 SS1</strain>
    </source>
</reference>
<dbReference type="OrthoDB" id="2432613at2759"/>
<dbReference type="Proteomes" id="UP000030653">
    <property type="component" value="Unassembled WGS sequence"/>
</dbReference>
<dbReference type="Pfam" id="PF10342">
    <property type="entry name" value="Kre9_KNH"/>
    <property type="match status" value="1"/>
</dbReference>
<proteinExistence type="predicted"/>
<name>M5G0W0_DACPD</name>
<protein>
    <recommendedName>
        <fullName evidence="4">Yeast cell wall synthesis Kre9/Knh1-like N-terminal domain-containing protein</fullName>
    </recommendedName>
</protein>
<evidence type="ECO:0000259" key="4">
    <source>
        <dbReference type="Pfam" id="PF10342"/>
    </source>
</evidence>
<organism evidence="5 6">
    <name type="scientific">Dacryopinax primogenitus (strain DJM 731)</name>
    <name type="common">Brown rot fungus</name>
    <dbReference type="NCBI Taxonomy" id="1858805"/>
    <lineage>
        <taxon>Eukaryota</taxon>
        <taxon>Fungi</taxon>
        <taxon>Dikarya</taxon>
        <taxon>Basidiomycota</taxon>
        <taxon>Agaricomycotina</taxon>
        <taxon>Dacrymycetes</taxon>
        <taxon>Dacrymycetales</taxon>
        <taxon>Dacrymycetaceae</taxon>
        <taxon>Dacryopinax</taxon>
    </lineage>
</organism>
<dbReference type="GeneID" id="63691345"/>
<keyword evidence="1 3" id="KW-0732">Signal</keyword>
<evidence type="ECO:0000256" key="2">
    <source>
        <dbReference type="SAM" id="MobiDB-lite"/>
    </source>
</evidence>
<dbReference type="PANTHER" id="PTHR40633">
    <property type="entry name" value="MATRIX PROTEIN, PUTATIVE (AFU_ORTHOLOGUE AFUA_8G05410)-RELATED"/>
    <property type="match status" value="1"/>
</dbReference>
<evidence type="ECO:0000256" key="1">
    <source>
        <dbReference type="ARBA" id="ARBA00022729"/>
    </source>
</evidence>
<feature type="region of interest" description="Disordered" evidence="2">
    <location>
        <begin position="172"/>
        <end position="232"/>
    </location>
</feature>
<feature type="compositionally biased region" description="Low complexity" evidence="2">
    <location>
        <begin position="195"/>
        <end position="232"/>
    </location>
</feature>
<feature type="domain" description="Yeast cell wall synthesis Kre9/Knh1-like N-terminal" evidence="4">
    <location>
        <begin position="23"/>
        <end position="118"/>
    </location>
</feature>
<evidence type="ECO:0000256" key="3">
    <source>
        <dbReference type="SAM" id="SignalP"/>
    </source>
</evidence>
<evidence type="ECO:0000313" key="5">
    <source>
        <dbReference type="EMBL" id="EJU03886.1"/>
    </source>
</evidence>
<dbReference type="RefSeq" id="XP_040630780.1">
    <property type="nucleotide sequence ID" value="XM_040776283.1"/>
</dbReference>
<evidence type="ECO:0000313" key="6">
    <source>
        <dbReference type="Proteomes" id="UP000030653"/>
    </source>
</evidence>
<dbReference type="STRING" id="1858805.M5G0W0"/>
<feature type="signal peptide" evidence="3">
    <location>
        <begin position="1"/>
        <end position="17"/>
    </location>
</feature>
<keyword evidence="6" id="KW-1185">Reference proteome</keyword>
<dbReference type="PANTHER" id="PTHR40633:SF1">
    <property type="entry name" value="GPI ANCHORED SERINE-THREONINE RICH PROTEIN (AFU_ORTHOLOGUE AFUA_1G03630)"/>
    <property type="match status" value="1"/>
</dbReference>
<gene>
    <name evidence="5" type="ORF">DACRYDRAFT_77691</name>
</gene>
<feature type="compositionally biased region" description="Low complexity" evidence="2">
    <location>
        <begin position="172"/>
        <end position="185"/>
    </location>
</feature>
<dbReference type="EMBL" id="JH795859">
    <property type="protein sequence ID" value="EJU03886.1"/>
    <property type="molecule type" value="Genomic_DNA"/>
</dbReference>